<feature type="non-terminal residue" evidence="2">
    <location>
        <position position="1"/>
    </location>
</feature>
<reference evidence="2" key="1">
    <citation type="submission" date="2023-10" db="EMBL/GenBank/DDBJ databases">
        <authorList>
            <person name="Chen Y."/>
            <person name="Shah S."/>
            <person name="Dougan E. K."/>
            <person name="Thang M."/>
            <person name="Chan C."/>
        </authorList>
    </citation>
    <scope>NUCLEOTIDE SEQUENCE [LARGE SCALE GENOMIC DNA]</scope>
</reference>
<gene>
    <name evidence="2" type="ORF">PCOR1329_LOCUS20133</name>
</gene>
<accession>A0ABN9REV9</accession>
<evidence type="ECO:0000313" key="3">
    <source>
        <dbReference type="Proteomes" id="UP001189429"/>
    </source>
</evidence>
<feature type="region of interest" description="Disordered" evidence="1">
    <location>
        <begin position="76"/>
        <end position="103"/>
    </location>
</feature>
<comment type="caution">
    <text evidence="2">The sequence shown here is derived from an EMBL/GenBank/DDBJ whole genome shotgun (WGS) entry which is preliminary data.</text>
</comment>
<feature type="compositionally biased region" description="Basic residues" evidence="1">
    <location>
        <begin position="22"/>
        <end position="31"/>
    </location>
</feature>
<evidence type="ECO:0000313" key="2">
    <source>
        <dbReference type="EMBL" id="CAK0817555.1"/>
    </source>
</evidence>
<dbReference type="EMBL" id="CAUYUJ010006497">
    <property type="protein sequence ID" value="CAK0817555.1"/>
    <property type="molecule type" value="Genomic_DNA"/>
</dbReference>
<protein>
    <submittedName>
        <fullName evidence="2">Uncharacterized protein</fullName>
    </submittedName>
</protein>
<keyword evidence="3" id="KW-1185">Reference proteome</keyword>
<dbReference type="Proteomes" id="UP001189429">
    <property type="component" value="Unassembled WGS sequence"/>
</dbReference>
<feature type="region of interest" description="Disordered" evidence="1">
    <location>
        <begin position="1"/>
        <end position="63"/>
    </location>
</feature>
<name>A0ABN9REV9_9DINO</name>
<feature type="compositionally biased region" description="Low complexity" evidence="1">
    <location>
        <begin position="42"/>
        <end position="51"/>
    </location>
</feature>
<organism evidence="2 3">
    <name type="scientific">Prorocentrum cordatum</name>
    <dbReference type="NCBI Taxonomy" id="2364126"/>
    <lineage>
        <taxon>Eukaryota</taxon>
        <taxon>Sar</taxon>
        <taxon>Alveolata</taxon>
        <taxon>Dinophyceae</taxon>
        <taxon>Prorocentrales</taxon>
        <taxon>Prorocentraceae</taxon>
        <taxon>Prorocentrum</taxon>
    </lineage>
</organism>
<evidence type="ECO:0000256" key="1">
    <source>
        <dbReference type="SAM" id="MobiDB-lite"/>
    </source>
</evidence>
<sequence>GTHFDPPAPSALGGAVAWLRTTWRRRRRRRRKEEEGGGGPRWPGQDPGPARAPRDRRRPRASRRDFCQVLPGRAHACVAPSGPDLPAAPDCRRGRLPGRFGDTQERPQARATFGAGPSWRTPPGAQAVAIVWGRRLRLPRQGPAGPGSLAAAAAGEAAPGGAAAPRHPRVLGRGVVLPVGGGGTPRRGRRTSSTPWVTMKRRRPRIVLHFSTSFQSSALRTKRLLLQSLPSNTQ</sequence>
<proteinExistence type="predicted"/>